<sequence>MKSKLLKDVLIYIAVPVLIFNAAIISNIEIAFQVSCAISIVYSVFTRVKESRVNSTGLAIFFIIVAYFLSSKSPDSDNVYFYNTCIFLSLALIIPGVKIFNKDISTIVIRDILKSLDRNSLAMIRLLKKKSVWGEISRICSMIETNLILVSLLRIINILVYSGGSNSYLNFITNCVGVIFTAIIVYRIIKVISASKKLDIDKTNKGPSHEDHKKGKVINFNSFK</sequence>
<dbReference type="EMBL" id="JWHR01000069">
    <property type="protein sequence ID" value="KHS57560.1"/>
    <property type="molecule type" value="Genomic_DNA"/>
</dbReference>
<keyword evidence="3" id="KW-1185">Reference proteome</keyword>
<protein>
    <submittedName>
        <fullName evidence="2">Uncharacterized protein</fullName>
    </submittedName>
</protein>
<evidence type="ECO:0000313" key="2">
    <source>
        <dbReference type="EMBL" id="KHS57560.1"/>
    </source>
</evidence>
<organism evidence="2 3">
    <name type="scientific">Terrisporobacter othiniensis</name>
    <dbReference type="NCBI Taxonomy" id="1577792"/>
    <lineage>
        <taxon>Bacteria</taxon>
        <taxon>Bacillati</taxon>
        <taxon>Bacillota</taxon>
        <taxon>Clostridia</taxon>
        <taxon>Peptostreptococcales</taxon>
        <taxon>Peptostreptococcaceae</taxon>
        <taxon>Terrisporobacter</taxon>
    </lineage>
</organism>
<accession>A0A0B3WSL9</accession>
<evidence type="ECO:0000313" key="3">
    <source>
        <dbReference type="Proteomes" id="UP000031189"/>
    </source>
</evidence>
<keyword evidence="1" id="KW-0812">Transmembrane</keyword>
<feature type="transmembrane region" description="Helical" evidence="1">
    <location>
        <begin position="53"/>
        <end position="69"/>
    </location>
</feature>
<dbReference type="RefSeq" id="WP_039679317.1">
    <property type="nucleotide sequence ID" value="NZ_JAWGXO010000001.1"/>
</dbReference>
<dbReference type="Proteomes" id="UP000031189">
    <property type="component" value="Unassembled WGS sequence"/>
</dbReference>
<keyword evidence="1" id="KW-1133">Transmembrane helix</keyword>
<feature type="transmembrane region" description="Helical" evidence="1">
    <location>
        <begin position="5"/>
        <end position="24"/>
    </location>
</feature>
<keyword evidence="1" id="KW-0472">Membrane</keyword>
<feature type="transmembrane region" description="Helical" evidence="1">
    <location>
        <begin position="139"/>
        <end position="162"/>
    </location>
</feature>
<dbReference type="OrthoDB" id="1753115at2"/>
<name>A0A0B3WSL9_9FIRM</name>
<feature type="transmembrane region" description="Helical" evidence="1">
    <location>
        <begin position="81"/>
        <end position="100"/>
    </location>
</feature>
<gene>
    <name evidence="2" type="ORF">QX51_07635</name>
</gene>
<feature type="transmembrane region" description="Helical" evidence="1">
    <location>
        <begin position="168"/>
        <end position="189"/>
    </location>
</feature>
<proteinExistence type="predicted"/>
<dbReference type="AlphaFoldDB" id="A0A0B3WSL9"/>
<comment type="caution">
    <text evidence="2">The sequence shown here is derived from an EMBL/GenBank/DDBJ whole genome shotgun (WGS) entry which is preliminary data.</text>
</comment>
<reference evidence="2 3" key="1">
    <citation type="submission" date="2014-12" db="EMBL/GenBank/DDBJ databases">
        <title>Draft genome sequence of Terrisporobacter sp. 08-306576, isolated from the blood culture of a bacteremia patient.</title>
        <authorList>
            <person name="Lund L.C."/>
            <person name="Sydenham T.V."/>
            <person name="Hogh S.V."/>
            <person name="Skov M.N."/>
            <person name="Kemp M."/>
            <person name="Justesen U.S."/>
        </authorList>
    </citation>
    <scope>NUCLEOTIDE SEQUENCE [LARGE SCALE GENOMIC DNA]</scope>
    <source>
        <strain evidence="2 3">08-306576</strain>
    </source>
</reference>
<evidence type="ECO:0000256" key="1">
    <source>
        <dbReference type="SAM" id="Phobius"/>
    </source>
</evidence>